<dbReference type="EMBL" id="VEVO01000011">
    <property type="protein sequence ID" value="KAF0035455.1"/>
    <property type="molecule type" value="Genomic_DNA"/>
</dbReference>
<comment type="caution">
    <text evidence="1">The sequence shown here is derived from an EMBL/GenBank/DDBJ whole genome shotgun (WGS) entry which is preliminary data.</text>
</comment>
<reference evidence="1 2" key="1">
    <citation type="submission" date="2019-06" db="EMBL/GenBank/DDBJ databases">
        <title>Draft genomes of female and male turbot (Scophthalmus maximus).</title>
        <authorList>
            <person name="Xu H."/>
            <person name="Xu X.-W."/>
            <person name="Shao C."/>
            <person name="Chen S."/>
        </authorList>
    </citation>
    <scope>NUCLEOTIDE SEQUENCE [LARGE SCALE GENOMIC DNA]</scope>
    <source>
        <strain evidence="1">Ysfricsl-2016a</strain>
        <tissue evidence="1">Blood</tissue>
    </source>
</reference>
<evidence type="ECO:0000313" key="1">
    <source>
        <dbReference type="EMBL" id="KAF0035455.1"/>
    </source>
</evidence>
<dbReference type="AlphaFoldDB" id="A0A6A4SS84"/>
<organism evidence="1 2">
    <name type="scientific">Scophthalmus maximus</name>
    <name type="common">Turbot</name>
    <name type="synonym">Psetta maxima</name>
    <dbReference type="NCBI Taxonomy" id="52904"/>
    <lineage>
        <taxon>Eukaryota</taxon>
        <taxon>Metazoa</taxon>
        <taxon>Chordata</taxon>
        <taxon>Craniata</taxon>
        <taxon>Vertebrata</taxon>
        <taxon>Euteleostomi</taxon>
        <taxon>Actinopterygii</taxon>
        <taxon>Neopterygii</taxon>
        <taxon>Teleostei</taxon>
        <taxon>Neoteleostei</taxon>
        <taxon>Acanthomorphata</taxon>
        <taxon>Carangaria</taxon>
        <taxon>Pleuronectiformes</taxon>
        <taxon>Pleuronectoidei</taxon>
        <taxon>Scophthalmidae</taxon>
        <taxon>Scophthalmus</taxon>
    </lineage>
</organism>
<name>A0A6A4SS84_SCOMX</name>
<gene>
    <name evidence="1" type="ORF">F2P81_013213</name>
</gene>
<evidence type="ECO:0000313" key="2">
    <source>
        <dbReference type="Proteomes" id="UP000438429"/>
    </source>
</evidence>
<proteinExistence type="predicted"/>
<protein>
    <submittedName>
        <fullName evidence="1">Uncharacterized protein</fullName>
    </submittedName>
</protein>
<dbReference type="Proteomes" id="UP000438429">
    <property type="component" value="Unassembled WGS sequence"/>
</dbReference>
<accession>A0A6A4SS84</accession>
<sequence length="88" mass="10696">MNDFDQLKADGYFVDSFIDKSLMQFCFQNTIQPTDQMKIEIFQEDCLFKDYRCDDDVFHLCMEFMTEHNLAMSDDVFEITDLYLRFRE</sequence>